<sequence length="239" mass="27998">MTLHFMRGDEKVPRGDDNWYKHCGITFKKLIKENILGEGEALELLIEHIVDMLLFDEKVELLNSIYSANVDVLDDFEMTIKKYLDTKMIETRNVSAIILYTSVEKQIMIYADRKWKHAQPEDVIEVEAAYDSTAPVLNVSNLIGFIDYENKHKYLVFKYKYTNLKRNAGARCDEAGKDRKIKILNDIFGFEKYNKENTKGIVQAELCSLQEMMFRKYNKSKKDGKTWFFCMENAKLNNL</sequence>
<dbReference type="EMBL" id="MN739598">
    <property type="protein sequence ID" value="QHT14973.1"/>
    <property type="molecule type" value="Genomic_DNA"/>
</dbReference>
<protein>
    <submittedName>
        <fullName evidence="1">Uncharacterized protein</fullName>
    </submittedName>
</protein>
<dbReference type="AlphaFoldDB" id="A0A6C0DES8"/>
<name>A0A6C0DES8_9ZZZZ</name>
<organism evidence="1">
    <name type="scientific">viral metagenome</name>
    <dbReference type="NCBI Taxonomy" id="1070528"/>
    <lineage>
        <taxon>unclassified sequences</taxon>
        <taxon>metagenomes</taxon>
        <taxon>organismal metagenomes</taxon>
    </lineage>
</organism>
<evidence type="ECO:0000313" key="1">
    <source>
        <dbReference type="EMBL" id="QHT14973.1"/>
    </source>
</evidence>
<accession>A0A6C0DES8</accession>
<reference evidence="1" key="1">
    <citation type="journal article" date="2020" name="Nature">
        <title>Giant virus diversity and host interactions through global metagenomics.</title>
        <authorList>
            <person name="Schulz F."/>
            <person name="Roux S."/>
            <person name="Paez-Espino D."/>
            <person name="Jungbluth S."/>
            <person name="Walsh D.A."/>
            <person name="Denef V.J."/>
            <person name="McMahon K.D."/>
            <person name="Konstantinidis K.T."/>
            <person name="Eloe-Fadrosh E.A."/>
            <person name="Kyrpides N.C."/>
            <person name="Woyke T."/>
        </authorList>
    </citation>
    <scope>NUCLEOTIDE SEQUENCE</scope>
    <source>
        <strain evidence="1">GVMAG-M-3300023174-144</strain>
    </source>
</reference>
<proteinExistence type="predicted"/>